<name>A0A2H0UXL2_9BACT</name>
<gene>
    <name evidence="1" type="ORF">COU03_01740</name>
</gene>
<dbReference type="AlphaFoldDB" id="A0A2H0UXL2"/>
<sequence length="213" mass="24093">MEKKTILATRPDFELTTKYISSWAKKVLDFAQEKEVVVFDLDKEKANRQALEAVIREQSPDFIFLNGHGDYDKVCGQNNECLVGADDNEEILSGKVVYALSCRSAGILGKKAVEKGALSYIGYTEDFIFLYDEKQKSFPLQDKIAELFLSPSNQVVFSLLGGSSPREASQNSKDSFLANVKKLLTSEAPKEQKGIVRYLLWDRHHQACWEKKE</sequence>
<evidence type="ECO:0000313" key="2">
    <source>
        <dbReference type="Proteomes" id="UP000228906"/>
    </source>
</evidence>
<reference evidence="2" key="1">
    <citation type="submission" date="2017-09" db="EMBL/GenBank/DDBJ databases">
        <title>Depth-based differentiation of microbial function through sediment-hosted aquifers and enrichment of novel symbionts in the deep terrestrial subsurface.</title>
        <authorList>
            <person name="Probst A.J."/>
            <person name="Ladd B."/>
            <person name="Jarett J.K."/>
            <person name="Geller-Mcgrath D.E."/>
            <person name="Sieber C.M.K."/>
            <person name="Emerson J.B."/>
            <person name="Anantharaman K."/>
            <person name="Thomas B.C."/>
            <person name="Malmstrom R."/>
            <person name="Stieglmeier M."/>
            <person name="Klingl A."/>
            <person name="Woyke T."/>
            <person name="Ryan C.M."/>
            <person name="Banfield J.F."/>
        </authorList>
    </citation>
    <scope>NUCLEOTIDE SEQUENCE [LARGE SCALE GENOMIC DNA]</scope>
</reference>
<proteinExistence type="predicted"/>
<dbReference type="EMBL" id="PFAV01000030">
    <property type="protein sequence ID" value="PIR91555.1"/>
    <property type="molecule type" value="Genomic_DNA"/>
</dbReference>
<comment type="caution">
    <text evidence="1">The sequence shown here is derived from an EMBL/GenBank/DDBJ whole genome shotgun (WGS) entry which is preliminary data.</text>
</comment>
<dbReference type="Proteomes" id="UP000228906">
    <property type="component" value="Unassembled WGS sequence"/>
</dbReference>
<organism evidence="1 2">
    <name type="scientific">bacterium (Candidatus Gribaldobacteria) CG10_big_fil_rev_8_21_14_0_10_41_12</name>
    <dbReference type="NCBI Taxonomy" id="2014277"/>
    <lineage>
        <taxon>Bacteria</taxon>
        <taxon>Candidatus Gribaldobacteria</taxon>
    </lineage>
</organism>
<accession>A0A2H0UXL2</accession>
<evidence type="ECO:0008006" key="3">
    <source>
        <dbReference type="Google" id="ProtNLM"/>
    </source>
</evidence>
<protein>
    <recommendedName>
        <fullName evidence="3">CHAT domain-containing protein</fullName>
    </recommendedName>
</protein>
<evidence type="ECO:0000313" key="1">
    <source>
        <dbReference type="EMBL" id="PIR91555.1"/>
    </source>
</evidence>